<evidence type="ECO:0000313" key="2">
    <source>
        <dbReference type="Proteomes" id="UP000327157"/>
    </source>
</evidence>
<evidence type="ECO:0000313" key="1">
    <source>
        <dbReference type="EMBL" id="KAB2604850.1"/>
    </source>
</evidence>
<accession>A0A5N5FTX6</accession>
<name>A0A5N5FTX6_9ROSA</name>
<dbReference type="EMBL" id="SMOL01000577">
    <property type="protein sequence ID" value="KAB2604850.1"/>
    <property type="molecule type" value="Genomic_DNA"/>
</dbReference>
<organism evidence="1 2">
    <name type="scientific">Pyrus ussuriensis x Pyrus communis</name>
    <dbReference type="NCBI Taxonomy" id="2448454"/>
    <lineage>
        <taxon>Eukaryota</taxon>
        <taxon>Viridiplantae</taxon>
        <taxon>Streptophyta</taxon>
        <taxon>Embryophyta</taxon>
        <taxon>Tracheophyta</taxon>
        <taxon>Spermatophyta</taxon>
        <taxon>Magnoliopsida</taxon>
        <taxon>eudicotyledons</taxon>
        <taxon>Gunneridae</taxon>
        <taxon>Pentapetalae</taxon>
        <taxon>rosids</taxon>
        <taxon>fabids</taxon>
        <taxon>Rosales</taxon>
        <taxon>Rosaceae</taxon>
        <taxon>Amygdaloideae</taxon>
        <taxon>Maleae</taxon>
        <taxon>Pyrus</taxon>
    </lineage>
</organism>
<comment type="caution">
    <text evidence="1">The sequence shown here is derived from an EMBL/GenBank/DDBJ whole genome shotgun (WGS) entry which is preliminary data.</text>
</comment>
<sequence length="120" mass="13078">MPFFQTSLGAIGEELLFCERTFNNIFNERTGADDDVGVEVATLLNCGSGNIEDKSLGLCLSDYSGAGFKRKEDEASGSLTKGNEADVLKIAEVGNAMRFFFRRMTSSSSSRPFGHCFPDQ</sequence>
<reference evidence="1 2" key="2">
    <citation type="submission" date="2019-11" db="EMBL/GenBank/DDBJ databases">
        <title>A de novo genome assembly of a pear dwarfing rootstock.</title>
        <authorList>
            <person name="Wang F."/>
            <person name="Wang J."/>
            <person name="Li S."/>
            <person name="Zhang Y."/>
            <person name="Fang M."/>
            <person name="Ma L."/>
            <person name="Zhao Y."/>
            <person name="Jiang S."/>
        </authorList>
    </citation>
    <scope>NUCLEOTIDE SEQUENCE [LARGE SCALE GENOMIC DNA]</scope>
    <source>
        <strain evidence="1">S2</strain>
        <tissue evidence="1">Leaf</tissue>
    </source>
</reference>
<gene>
    <name evidence="1" type="ORF">D8674_037137</name>
</gene>
<dbReference type="Proteomes" id="UP000327157">
    <property type="component" value="Unassembled WGS sequence"/>
</dbReference>
<dbReference type="AlphaFoldDB" id="A0A5N5FTX6"/>
<keyword evidence="2" id="KW-1185">Reference proteome</keyword>
<reference evidence="1 2" key="1">
    <citation type="submission" date="2019-09" db="EMBL/GenBank/DDBJ databases">
        <authorList>
            <person name="Ou C."/>
        </authorList>
    </citation>
    <scope>NUCLEOTIDE SEQUENCE [LARGE SCALE GENOMIC DNA]</scope>
    <source>
        <strain evidence="1">S2</strain>
        <tissue evidence="1">Leaf</tissue>
    </source>
</reference>
<proteinExistence type="predicted"/>
<protein>
    <submittedName>
        <fullName evidence="1">Uncharacterized protein</fullName>
    </submittedName>
</protein>